<dbReference type="Pfam" id="PF25099">
    <property type="entry name" value="GOLD_PATL1_C"/>
    <property type="match status" value="1"/>
</dbReference>
<dbReference type="InterPro" id="IPR001251">
    <property type="entry name" value="CRAL-TRIO_dom"/>
</dbReference>
<gene>
    <name evidence="2" type="primary">PATL4</name>
    <name evidence="2" type="ORF">KSP39_PZI006545</name>
</gene>
<dbReference type="SMART" id="SM00516">
    <property type="entry name" value="SEC14"/>
    <property type="match status" value="1"/>
</dbReference>
<feature type="domain" description="CRAL-TRIO" evidence="1">
    <location>
        <begin position="139"/>
        <end position="311"/>
    </location>
</feature>
<dbReference type="EMBL" id="JBBWWQ010000005">
    <property type="protein sequence ID" value="KAK8946424.1"/>
    <property type="molecule type" value="Genomic_DNA"/>
</dbReference>
<proteinExistence type="predicted"/>
<protein>
    <submittedName>
        <fullName evidence="2">Patellin-4</fullName>
    </submittedName>
</protein>
<evidence type="ECO:0000313" key="2">
    <source>
        <dbReference type="EMBL" id="KAK8946424.1"/>
    </source>
</evidence>
<dbReference type="AlphaFoldDB" id="A0AAP0BNT3"/>
<dbReference type="SUPFAM" id="SSF52087">
    <property type="entry name" value="CRAL/TRIO domain"/>
    <property type="match status" value="1"/>
</dbReference>
<dbReference type="InterPro" id="IPR044834">
    <property type="entry name" value="PATL"/>
</dbReference>
<evidence type="ECO:0000259" key="1">
    <source>
        <dbReference type="PROSITE" id="PS50191"/>
    </source>
</evidence>
<organism evidence="2 3">
    <name type="scientific">Platanthera zijinensis</name>
    <dbReference type="NCBI Taxonomy" id="2320716"/>
    <lineage>
        <taxon>Eukaryota</taxon>
        <taxon>Viridiplantae</taxon>
        <taxon>Streptophyta</taxon>
        <taxon>Embryophyta</taxon>
        <taxon>Tracheophyta</taxon>
        <taxon>Spermatophyta</taxon>
        <taxon>Magnoliopsida</taxon>
        <taxon>Liliopsida</taxon>
        <taxon>Asparagales</taxon>
        <taxon>Orchidaceae</taxon>
        <taxon>Orchidoideae</taxon>
        <taxon>Orchideae</taxon>
        <taxon>Orchidinae</taxon>
        <taxon>Platanthera</taxon>
    </lineage>
</organism>
<sequence length="434" mass="49572">MAADELTPPERKALHDLKLKLEQSIRSNQLLLSRSISTDHKRPAFLKSRISTCASPSPEVAPAAVDCGGLSLRGVPLFPTKSNRRLDAVLLRFMRAREFNARETLEMIQRTLRWRREFAVDGITGEDLDSECFGAAARVDGVDRDGRPVCYNEYGWAREGGVYEKAFGTKEKQERFLRWRVQFMERRIDSFKNRGDVYSGMVEVVDLKDLLCSSMKDLRSTVEKMIRIFQDNYPDFVVKNMKINMLFSYQIFLNVSLRQYTHRALFLPLLASRAESKFVFARPNKVTQTLLKYIAPENIPIQYGGFKREIDDEFSGEDGRVSETFVRGGGTTLVEIPIAKPGVTVVWEVIVVGWEVAYREEFVPDDEGSYRILIGEGKKLVRTTRNSFYIHEPGRLVLTIKNKTTKKKAIFHRSKAKPTFPCYSLPDNPAASIS</sequence>
<dbReference type="Pfam" id="PF00650">
    <property type="entry name" value="CRAL_TRIO"/>
    <property type="match status" value="1"/>
</dbReference>
<reference evidence="2 3" key="1">
    <citation type="journal article" date="2022" name="Nat. Plants">
        <title>Genomes of leafy and leafless Platanthera orchids illuminate the evolution of mycoheterotrophy.</title>
        <authorList>
            <person name="Li M.H."/>
            <person name="Liu K.W."/>
            <person name="Li Z."/>
            <person name="Lu H.C."/>
            <person name="Ye Q.L."/>
            <person name="Zhang D."/>
            <person name="Wang J.Y."/>
            <person name="Li Y.F."/>
            <person name="Zhong Z.M."/>
            <person name="Liu X."/>
            <person name="Yu X."/>
            <person name="Liu D.K."/>
            <person name="Tu X.D."/>
            <person name="Liu B."/>
            <person name="Hao Y."/>
            <person name="Liao X.Y."/>
            <person name="Jiang Y.T."/>
            <person name="Sun W.H."/>
            <person name="Chen J."/>
            <person name="Chen Y.Q."/>
            <person name="Ai Y."/>
            <person name="Zhai J.W."/>
            <person name="Wu S.S."/>
            <person name="Zhou Z."/>
            <person name="Hsiao Y.Y."/>
            <person name="Wu W.L."/>
            <person name="Chen Y.Y."/>
            <person name="Lin Y.F."/>
            <person name="Hsu J.L."/>
            <person name="Li C.Y."/>
            <person name="Wang Z.W."/>
            <person name="Zhao X."/>
            <person name="Zhong W.Y."/>
            <person name="Ma X.K."/>
            <person name="Ma L."/>
            <person name="Huang J."/>
            <person name="Chen G.Z."/>
            <person name="Huang M.Z."/>
            <person name="Huang L."/>
            <person name="Peng D.H."/>
            <person name="Luo Y.B."/>
            <person name="Zou S.Q."/>
            <person name="Chen S.P."/>
            <person name="Lan S."/>
            <person name="Tsai W.C."/>
            <person name="Van de Peer Y."/>
            <person name="Liu Z.J."/>
        </authorList>
    </citation>
    <scope>NUCLEOTIDE SEQUENCE [LARGE SCALE GENOMIC DNA]</scope>
    <source>
        <strain evidence="2">Lor287</strain>
    </source>
</reference>
<dbReference type="CDD" id="cd00170">
    <property type="entry name" value="SEC14"/>
    <property type="match status" value="1"/>
</dbReference>
<comment type="caution">
    <text evidence="2">The sequence shown here is derived from an EMBL/GenBank/DDBJ whole genome shotgun (WGS) entry which is preliminary data.</text>
</comment>
<dbReference type="PANTHER" id="PTHR45932:SF2">
    <property type="entry name" value="PATELLIN-4"/>
    <property type="match status" value="1"/>
</dbReference>
<dbReference type="SUPFAM" id="SSF46938">
    <property type="entry name" value="CRAL/TRIO N-terminal domain"/>
    <property type="match status" value="1"/>
</dbReference>
<keyword evidence="3" id="KW-1185">Reference proteome</keyword>
<accession>A0AAP0BNT3</accession>
<dbReference type="Gene3D" id="3.40.525.10">
    <property type="entry name" value="CRAL-TRIO lipid binding domain"/>
    <property type="match status" value="1"/>
</dbReference>
<evidence type="ECO:0000313" key="3">
    <source>
        <dbReference type="Proteomes" id="UP001418222"/>
    </source>
</evidence>
<dbReference type="PANTHER" id="PTHR45932">
    <property type="entry name" value="PATELLIN-1"/>
    <property type="match status" value="1"/>
</dbReference>
<dbReference type="PROSITE" id="PS50191">
    <property type="entry name" value="CRAL_TRIO"/>
    <property type="match status" value="1"/>
</dbReference>
<dbReference type="Proteomes" id="UP001418222">
    <property type="component" value="Unassembled WGS sequence"/>
</dbReference>
<dbReference type="GO" id="GO:0008289">
    <property type="term" value="F:lipid binding"/>
    <property type="evidence" value="ECO:0007669"/>
    <property type="project" value="InterPro"/>
</dbReference>
<name>A0AAP0BNT3_9ASPA</name>
<dbReference type="InterPro" id="IPR036273">
    <property type="entry name" value="CRAL/TRIO_N_dom_sf"/>
</dbReference>
<dbReference type="InterPro" id="IPR036865">
    <property type="entry name" value="CRAL-TRIO_dom_sf"/>
</dbReference>
<dbReference type="InterPro" id="IPR056794">
    <property type="entry name" value="PATL1-6_C_GOLD"/>
</dbReference>